<dbReference type="RefSeq" id="WP_135249897.1">
    <property type="nucleotide sequence ID" value="NZ_SMLK01000003.1"/>
</dbReference>
<dbReference type="AlphaFoldDB" id="A0A4Z0BR65"/>
<evidence type="ECO:0000313" key="2">
    <source>
        <dbReference type="Proteomes" id="UP000297839"/>
    </source>
</evidence>
<proteinExistence type="predicted"/>
<protein>
    <submittedName>
        <fullName evidence="1">Uncharacterized protein</fullName>
    </submittedName>
</protein>
<organism evidence="1 2">
    <name type="scientific">Ramlibacter humi</name>
    <dbReference type="NCBI Taxonomy" id="2530451"/>
    <lineage>
        <taxon>Bacteria</taxon>
        <taxon>Pseudomonadati</taxon>
        <taxon>Pseudomonadota</taxon>
        <taxon>Betaproteobacteria</taxon>
        <taxon>Burkholderiales</taxon>
        <taxon>Comamonadaceae</taxon>
        <taxon>Ramlibacter</taxon>
    </lineage>
</organism>
<gene>
    <name evidence="1" type="ORF">EZ216_11430</name>
</gene>
<dbReference type="Proteomes" id="UP000297839">
    <property type="component" value="Unassembled WGS sequence"/>
</dbReference>
<comment type="caution">
    <text evidence="1">The sequence shown here is derived from an EMBL/GenBank/DDBJ whole genome shotgun (WGS) entry which is preliminary data.</text>
</comment>
<keyword evidence="2" id="KW-1185">Reference proteome</keyword>
<dbReference type="OrthoDB" id="9781481at2"/>
<accession>A0A4Z0BR65</accession>
<sequence length="240" mass="27540">MPRAAFLSSPLTGARAGNVSYLGAARARRKFELYYPDGFQDDTYLIAERAHKERAHLEWQAELGPADFRKLLARGEFRQIADAAIRIEARTNLLFSFEKMALRDALKTPAGSRLFAHELYAFLYGRGSPQRKFDDWIQAVADLPQPRARVLTWPVVTVFGFIARPDKHLFLKPRVTRRAARGYGFDFGYQSEPSWAVYQGLQTFGAIIRRDLDRRPGFRARDMIDVQSFIWVQGSDEYDA</sequence>
<evidence type="ECO:0000313" key="1">
    <source>
        <dbReference type="EMBL" id="TFZ01797.1"/>
    </source>
</evidence>
<name>A0A4Z0BR65_9BURK</name>
<dbReference type="EMBL" id="SMLK01000003">
    <property type="protein sequence ID" value="TFZ01797.1"/>
    <property type="molecule type" value="Genomic_DNA"/>
</dbReference>
<reference evidence="1 2" key="1">
    <citation type="submission" date="2019-03" db="EMBL/GenBank/DDBJ databases">
        <title>Ramlibacter sp. 18x22-1, whole genome shotgun sequence.</title>
        <authorList>
            <person name="Zhang X."/>
            <person name="Feng G."/>
            <person name="Zhu H."/>
        </authorList>
    </citation>
    <scope>NUCLEOTIDE SEQUENCE [LARGE SCALE GENOMIC DNA]</scope>
    <source>
        <strain evidence="1 2">18x22-1</strain>
    </source>
</reference>